<keyword evidence="9" id="KW-1185">Reference proteome</keyword>
<evidence type="ECO:0000259" key="7">
    <source>
        <dbReference type="Pfam" id="PF14322"/>
    </source>
</evidence>
<evidence type="ECO:0000259" key="6">
    <source>
        <dbReference type="Pfam" id="PF07980"/>
    </source>
</evidence>
<evidence type="ECO:0000256" key="4">
    <source>
        <dbReference type="ARBA" id="ARBA00023136"/>
    </source>
</evidence>
<dbReference type="PROSITE" id="PS51257">
    <property type="entry name" value="PROKAR_LIPOPROTEIN"/>
    <property type="match status" value="1"/>
</dbReference>
<comment type="similarity">
    <text evidence="2">Belongs to the SusD family.</text>
</comment>
<dbReference type="GO" id="GO:0009279">
    <property type="term" value="C:cell outer membrane"/>
    <property type="evidence" value="ECO:0007669"/>
    <property type="project" value="UniProtKB-SubCell"/>
</dbReference>
<proteinExistence type="inferred from homology"/>
<evidence type="ECO:0000256" key="3">
    <source>
        <dbReference type="ARBA" id="ARBA00022729"/>
    </source>
</evidence>
<evidence type="ECO:0000256" key="2">
    <source>
        <dbReference type="ARBA" id="ARBA00006275"/>
    </source>
</evidence>
<dbReference type="InterPro" id="IPR012944">
    <property type="entry name" value="SusD_RagB_dom"/>
</dbReference>
<dbReference type="Gene3D" id="1.25.40.390">
    <property type="match status" value="1"/>
</dbReference>
<evidence type="ECO:0000256" key="5">
    <source>
        <dbReference type="ARBA" id="ARBA00023237"/>
    </source>
</evidence>
<keyword evidence="4" id="KW-0472">Membrane</keyword>
<accession>A0A5B2VVS4</accession>
<dbReference type="InterPro" id="IPR011990">
    <property type="entry name" value="TPR-like_helical_dom_sf"/>
</dbReference>
<keyword evidence="3" id="KW-0732">Signal</keyword>
<dbReference type="SUPFAM" id="SSF48452">
    <property type="entry name" value="TPR-like"/>
    <property type="match status" value="1"/>
</dbReference>
<evidence type="ECO:0000313" key="9">
    <source>
        <dbReference type="Proteomes" id="UP000324611"/>
    </source>
</evidence>
<dbReference type="EMBL" id="VUOC01000002">
    <property type="protein sequence ID" value="KAA2243381.1"/>
    <property type="molecule type" value="Genomic_DNA"/>
</dbReference>
<dbReference type="RefSeq" id="WP_149838257.1">
    <property type="nucleotide sequence ID" value="NZ_VUOC01000002.1"/>
</dbReference>
<feature type="domain" description="RagB/SusD" evidence="6">
    <location>
        <begin position="432"/>
        <end position="557"/>
    </location>
</feature>
<reference evidence="8 9" key="1">
    <citation type="submission" date="2019-09" db="EMBL/GenBank/DDBJ databases">
        <title>Chitinophaga ginsengihumi sp. nov., isolated from soil of ginseng rhizosphere.</title>
        <authorList>
            <person name="Lee J."/>
        </authorList>
    </citation>
    <scope>NUCLEOTIDE SEQUENCE [LARGE SCALE GENOMIC DNA]</scope>
    <source>
        <strain evidence="8 9">BN140078</strain>
    </source>
</reference>
<comment type="caution">
    <text evidence="8">The sequence shown here is derived from an EMBL/GenBank/DDBJ whole genome shotgun (WGS) entry which is preliminary data.</text>
</comment>
<gene>
    <name evidence="8" type="ORF">F0L74_12835</name>
</gene>
<dbReference type="AlphaFoldDB" id="A0A5B2VVS4"/>
<organism evidence="8 9">
    <name type="scientific">Chitinophaga agrisoli</name>
    <dbReference type="NCBI Taxonomy" id="2607653"/>
    <lineage>
        <taxon>Bacteria</taxon>
        <taxon>Pseudomonadati</taxon>
        <taxon>Bacteroidota</taxon>
        <taxon>Chitinophagia</taxon>
        <taxon>Chitinophagales</taxon>
        <taxon>Chitinophagaceae</taxon>
        <taxon>Chitinophaga</taxon>
    </lineage>
</organism>
<dbReference type="Pfam" id="PF14322">
    <property type="entry name" value="SusD-like_3"/>
    <property type="match status" value="1"/>
</dbReference>
<protein>
    <submittedName>
        <fullName evidence="8">RagB/SusD family nutrient uptake outer membrane protein</fullName>
    </submittedName>
</protein>
<dbReference type="Proteomes" id="UP000324611">
    <property type="component" value="Unassembled WGS sequence"/>
</dbReference>
<evidence type="ECO:0000256" key="1">
    <source>
        <dbReference type="ARBA" id="ARBA00004442"/>
    </source>
</evidence>
<comment type="subcellular location">
    <subcellularLocation>
        <location evidence="1">Cell outer membrane</location>
    </subcellularLocation>
</comment>
<dbReference type="InterPro" id="IPR033985">
    <property type="entry name" value="SusD-like_N"/>
</dbReference>
<name>A0A5B2VVS4_9BACT</name>
<reference evidence="8 9" key="2">
    <citation type="submission" date="2019-09" db="EMBL/GenBank/DDBJ databases">
        <authorList>
            <person name="Jin C."/>
        </authorList>
    </citation>
    <scope>NUCLEOTIDE SEQUENCE [LARGE SCALE GENOMIC DNA]</scope>
    <source>
        <strain evidence="8 9">BN140078</strain>
    </source>
</reference>
<sequence>MKNTYKKYITNATLAAALMLGSCTKLDEHVYDKVDQSQFLTRRDDVIRDFLRPFEHSYWSIQGGDSYSVEENSTDEIGTFNRQGDWQDGGYYQRMHYHTWNTTDRFTSDSWTAFYQGIVLCTNSLQDMESITDPVKLNVTATELADFKAELRTLRAWLYLRAFDFYRNIEIITDVKHTTQGNKQSTPEETFNYIESELKAALPDLPKREALVIDGTTNNSIGRWTQAGAAALLMRLYFNAKVYINQDKFADCAKLSQDIIDGKYGSYQLDTRWDAPFDYTNTGPQSEVIYGFPSTLARTHWQYDGGMYFWALTYDAAPLYCGFTDFGQSNPKYALQPGRDVDSVEYSFKLGKPFVKFQHYPDDYRLKLYKNLGNSKREGMFLFGYLPYQHQVNGRLVTDSVKGNKGNYPLFIRDQVGWFFDAKPGTKISDKTSNMDHADHNSGVFFLKYPLYPTPDPNRITSAYAEVRLSEIYYTLAECKYRTGDKAGAAILLNAVRQRNYPAGSPSLYKPDGSQLTDQEMLDEWGREFFGENRRRTDLIRWGVFTTGTWWDKKPDPDNHTIIFPIGRDIMGANPQFVQNPGY</sequence>
<evidence type="ECO:0000313" key="8">
    <source>
        <dbReference type="EMBL" id="KAA2243381.1"/>
    </source>
</evidence>
<keyword evidence="5" id="KW-0998">Cell outer membrane</keyword>
<feature type="domain" description="SusD-like N-terminal" evidence="7">
    <location>
        <begin position="90"/>
        <end position="237"/>
    </location>
</feature>
<dbReference type="Pfam" id="PF07980">
    <property type="entry name" value="SusD_RagB"/>
    <property type="match status" value="1"/>
</dbReference>